<evidence type="ECO:0000256" key="6">
    <source>
        <dbReference type="SAM" id="Phobius"/>
    </source>
</evidence>
<evidence type="ECO:0000313" key="7">
    <source>
        <dbReference type="EMBL" id="ETS31924.1"/>
    </source>
</evidence>
<dbReference type="Pfam" id="PF00939">
    <property type="entry name" value="Na_sulph_symp"/>
    <property type="match status" value="1"/>
</dbReference>
<evidence type="ECO:0000256" key="3">
    <source>
        <dbReference type="ARBA" id="ARBA00022692"/>
    </source>
</evidence>
<keyword evidence="5 6" id="KW-0472">Membrane</keyword>
<dbReference type="InterPro" id="IPR001898">
    <property type="entry name" value="SLC13A/DASS"/>
</dbReference>
<gene>
    <name evidence="7" type="ORF">PTE_02022</name>
</gene>
<keyword evidence="4 6" id="KW-1133">Transmembrane helix</keyword>
<sequence length="61" mass="6788">MPIMTLTLIIGFGASCVFMLPVATPPNAIVFIKQTEMVRVGMVLNIACIAIIFLFAWLFWL</sequence>
<dbReference type="GO" id="GO:0016020">
    <property type="term" value="C:membrane"/>
    <property type="evidence" value="ECO:0007669"/>
    <property type="project" value="UniProtKB-SubCell"/>
</dbReference>
<comment type="subcellular location">
    <subcellularLocation>
        <location evidence="1">Membrane</location>
        <topology evidence="1">Multi-pass membrane protein</topology>
    </subcellularLocation>
</comment>
<dbReference type="InterPro" id="IPR031312">
    <property type="entry name" value="Na/sul_symport_CS"/>
</dbReference>
<evidence type="ECO:0000256" key="5">
    <source>
        <dbReference type="ARBA" id="ARBA00023136"/>
    </source>
</evidence>
<comment type="caution">
    <text evidence="7">The sequence shown here is derived from an EMBL/GenBank/DDBJ whole genome shotgun (WGS) entry which is preliminary data.</text>
</comment>
<proteinExistence type="predicted"/>
<protein>
    <submittedName>
        <fullName evidence="7">Sodium:sulfate symporter family protein</fullName>
    </submittedName>
</protein>
<evidence type="ECO:0000256" key="4">
    <source>
        <dbReference type="ARBA" id="ARBA00022989"/>
    </source>
</evidence>
<evidence type="ECO:0000256" key="2">
    <source>
        <dbReference type="ARBA" id="ARBA00022448"/>
    </source>
</evidence>
<evidence type="ECO:0000313" key="8">
    <source>
        <dbReference type="Proteomes" id="UP000018957"/>
    </source>
</evidence>
<reference evidence="7 8" key="1">
    <citation type="submission" date="2013-11" db="EMBL/GenBank/DDBJ databases">
        <title>Elucidation of the Photorhabdus temperata genome and generation of transposon mutant library to identify motility mutants.</title>
        <authorList>
            <person name="Hurst S.G.IV."/>
            <person name="Micheals B."/>
            <person name="Abebe-Akele F."/>
            <person name="Rowedder H."/>
            <person name="Bullock H."/>
            <person name="Jackobeck R."/>
            <person name="Janicki E."/>
            <person name="Tisa L.S."/>
        </authorList>
    </citation>
    <scope>NUCLEOTIDE SEQUENCE [LARGE SCALE GENOMIC DNA]</scope>
    <source>
        <strain evidence="7 8">NC19</strain>
    </source>
</reference>
<evidence type="ECO:0000256" key="1">
    <source>
        <dbReference type="ARBA" id="ARBA00004141"/>
    </source>
</evidence>
<dbReference type="PATRIC" id="fig|1004151.3.peg.2075"/>
<keyword evidence="3 6" id="KW-0812">Transmembrane</keyword>
<feature type="transmembrane region" description="Helical" evidence="6">
    <location>
        <begin position="6"/>
        <end position="30"/>
    </location>
</feature>
<name>W3VA48_9GAMM</name>
<keyword evidence="2" id="KW-0813">Transport</keyword>
<accession>W3VA48</accession>
<keyword evidence="8" id="KW-1185">Reference proteome</keyword>
<dbReference type="PROSITE" id="PS01271">
    <property type="entry name" value="NA_SULFATE"/>
    <property type="match status" value="1"/>
</dbReference>
<dbReference type="EMBL" id="AYSJ01000009">
    <property type="protein sequence ID" value="ETS31924.1"/>
    <property type="molecule type" value="Genomic_DNA"/>
</dbReference>
<dbReference type="Proteomes" id="UP000018957">
    <property type="component" value="Unassembled WGS sequence"/>
</dbReference>
<dbReference type="AlphaFoldDB" id="W3VA48"/>
<dbReference type="GO" id="GO:0022857">
    <property type="term" value="F:transmembrane transporter activity"/>
    <property type="evidence" value="ECO:0007669"/>
    <property type="project" value="InterPro"/>
</dbReference>
<feature type="transmembrane region" description="Helical" evidence="6">
    <location>
        <begin position="42"/>
        <end position="60"/>
    </location>
</feature>
<organism evidence="7 8">
    <name type="scientific">Photorhabdus khanii NC19</name>
    <dbReference type="NCBI Taxonomy" id="1004151"/>
    <lineage>
        <taxon>Bacteria</taxon>
        <taxon>Pseudomonadati</taxon>
        <taxon>Pseudomonadota</taxon>
        <taxon>Gammaproteobacteria</taxon>
        <taxon>Enterobacterales</taxon>
        <taxon>Morganellaceae</taxon>
        <taxon>Photorhabdus</taxon>
    </lineage>
</organism>